<reference evidence="10" key="2">
    <citation type="journal article" date="2018" name="Plant J.">
        <title>The Sorghum bicolor reference genome: improved assembly, gene annotations, a transcriptome atlas, and signatures of genome organization.</title>
        <authorList>
            <person name="McCormick R.F."/>
            <person name="Truong S.K."/>
            <person name="Sreedasyam A."/>
            <person name="Jenkins J."/>
            <person name="Shu S."/>
            <person name="Sims D."/>
            <person name="Kennedy M."/>
            <person name="Amirebrahimi M."/>
            <person name="Weers B.D."/>
            <person name="McKinley B."/>
            <person name="Mattison A."/>
            <person name="Morishige D.T."/>
            <person name="Grimwood J."/>
            <person name="Schmutz J."/>
            <person name="Mullet J.E."/>
        </authorList>
    </citation>
    <scope>NUCLEOTIDE SEQUENCE [LARGE SCALE GENOMIC DNA]</scope>
    <source>
        <strain evidence="10">cv. BTx623</strain>
    </source>
</reference>
<dbReference type="SMART" id="SM00915">
    <property type="entry name" value="Jacalin"/>
    <property type="match status" value="1"/>
</dbReference>
<dbReference type="FunFam" id="1.10.10.10:FF:000322">
    <property type="entry name" value="Probable disease resistance protein At1g63360"/>
    <property type="match status" value="1"/>
</dbReference>
<keyword evidence="3" id="KW-0430">Lectin</keyword>
<dbReference type="PANTHER" id="PTHR23155:SF1116">
    <property type="entry name" value="OS12G0273300 PROTEIN"/>
    <property type="match status" value="1"/>
</dbReference>
<dbReference type="SUPFAM" id="SSF52058">
    <property type="entry name" value="L domain-like"/>
    <property type="match status" value="1"/>
</dbReference>
<dbReference type="InterPro" id="IPR038005">
    <property type="entry name" value="RX-like_CC"/>
</dbReference>
<comment type="similarity">
    <text evidence="1">Belongs to the disease resistance NB-LRR family.</text>
</comment>
<dbReference type="InterPro" id="IPR036388">
    <property type="entry name" value="WH-like_DNA-bd_sf"/>
</dbReference>
<keyword evidence="10" id="KW-1185">Reference proteome</keyword>
<dbReference type="GO" id="GO:0030246">
    <property type="term" value="F:carbohydrate binding"/>
    <property type="evidence" value="ECO:0007669"/>
    <property type="project" value="UniProtKB-KW"/>
</dbReference>
<evidence type="ECO:0000256" key="6">
    <source>
        <dbReference type="ARBA" id="ARBA00022821"/>
    </source>
</evidence>
<evidence type="ECO:0000256" key="4">
    <source>
        <dbReference type="ARBA" id="ARBA00022737"/>
    </source>
</evidence>
<dbReference type="InterPro" id="IPR001229">
    <property type="entry name" value="Jacalin-like_lectin_dom"/>
</dbReference>
<dbReference type="InterPro" id="IPR036404">
    <property type="entry name" value="Jacalin-like_lectin_dom_sf"/>
</dbReference>
<dbReference type="PRINTS" id="PR00364">
    <property type="entry name" value="DISEASERSIST"/>
</dbReference>
<dbReference type="Gramene" id="KXG28412">
    <property type="protein sequence ID" value="KXG28412"/>
    <property type="gene ID" value="SORBI_3005G119400"/>
</dbReference>
<keyword evidence="7" id="KW-0175">Coiled coil</keyword>
<dbReference type="InterPro" id="IPR033734">
    <property type="entry name" value="Jacalin-like_lectin_dom_plant"/>
</dbReference>
<dbReference type="Gene3D" id="3.40.50.300">
    <property type="entry name" value="P-loop containing nucleotide triphosphate hydrolases"/>
    <property type="match status" value="1"/>
</dbReference>
<accession>A0A1B6PRW1</accession>
<dbReference type="InParanoid" id="A0A1B6PRW1"/>
<dbReference type="InterPro" id="IPR002182">
    <property type="entry name" value="NB-ARC"/>
</dbReference>
<dbReference type="FunCoup" id="A0A1B6PRW1">
    <property type="interactions" value="4"/>
</dbReference>
<dbReference type="Pfam" id="PF23559">
    <property type="entry name" value="WHD_DRP"/>
    <property type="match status" value="1"/>
</dbReference>
<dbReference type="CDD" id="cd14798">
    <property type="entry name" value="RX-CC_like"/>
    <property type="match status" value="1"/>
</dbReference>
<dbReference type="eggNOG" id="KOG4658">
    <property type="taxonomic scope" value="Eukaryota"/>
</dbReference>
<sequence>MEIATGVMSSLLLKMAELLTDEYSLQRGLRGEVMFLKAELESMQAAMERVSEAPVNDNQVNIWASEVRELSYDIEDSIDQFMVRVHVHPSTTPEGFKGFIARSLRLLAEVKTRHQIATEIRDMRTLVKEVADRRNRYKVDSSVTTASTAPEIDHRLHGIYEESAKLVAISGPREDLAELLMVREGASKKLKVISIVGVGGLGKTTLANVMYRQLRGQFECSAFVPVSLKPDLKRILCSILRQVSEQIYTNIETWDVVEIINKIRQVLEYKRYFIIVDDIWDESAWNLINDALVDNNCGSRVITTTRVAGVAASCCSLNGGTVYKLKPLSHDYSKKLFYERIFGHEDSCYPELKEISEKILRKCYGVPLAIITIASLLANKPRNINQWDIVHSSIGSGTEKFPSIESMRQILSISYYDLPSHLKPCLLYLSIFPEDYTILTDQLIRRWISEGFIHGNDVETLHNLGHHYFSELINRSLIQPEHINTRGMVEACHVHDMVLDLITSLSTKENFVITSHGLKLAHLPKRIRRFSLHNNSNEELTRTEVTINLSHTRSLIVFPGAVSLMSPLSSFQVLRVLDLEGCRDLQNQISSVGSLLHLRYLGLRDTSITNLPKGLENLNYLQTLDLKQTSISHLPSTVVQLRRLMHLYIEPSVLLPPGIGNMESLQLLTSVSVSSCANFTKELGSLTELRVLHISLDGTLHESHKNPLVDSLCNLKKIQELHIDSTGISNEFVVDLAWFPQYLKSFLGRVPRLPRWMSPLLSDLTTLVITLDMIQQEDFQNLGGLPFLQFLCLTVDSAEERIITSTDQGKFHSLSEFHFHNDKMGLIFAQGSMQNLKTLEVTFRVRERKDAYGDFDFGLENLSVKHVIARIRCTGSTVCEVEDADLALRKAIDLNPNHPKLEVIRYYEDEMLEDGQHWGKTLVEEDNEKVVLQRRGPWGGDRGSTRDIMVAPQSLKSVKICSAAVVDAISFSYLDRYGREHSMPFWGGVGGMIRTIDLAPSEYVKEVSGTYGLCSPHPDVVITSLTLVTNLCSYGPFGQPTGTPFHTRVDKTASIVGFFGRSGIYLDAIGVYVRPSKS</sequence>
<evidence type="ECO:0000256" key="2">
    <source>
        <dbReference type="ARBA" id="ARBA00022614"/>
    </source>
</evidence>
<dbReference type="CDD" id="cd09612">
    <property type="entry name" value="Jacalin"/>
    <property type="match status" value="1"/>
</dbReference>
<dbReference type="PROSITE" id="PS51752">
    <property type="entry name" value="JACALIN_LECTIN"/>
    <property type="match status" value="1"/>
</dbReference>
<dbReference type="OMA" id="DITRCYE"/>
<reference evidence="9 10" key="1">
    <citation type="journal article" date="2009" name="Nature">
        <title>The Sorghum bicolor genome and the diversification of grasses.</title>
        <authorList>
            <person name="Paterson A.H."/>
            <person name="Bowers J.E."/>
            <person name="Bruggmann R."/>
            <person name="Dubchak I."/>
            <person name="Grimwood J."/>
            <person name="Gundlach H."/>
            <person name="Haberer G."/>
            <person name="Hellsten U."/>
            <person name="Mitros T."/>
            <person name="Poliakov A."/>
            <person name="Schmutz J."/>
            <person name="Spannagl M."/>
            <person name="Tang H."/>
            <person name="Wang X."/>
            <person name="Wicker T."/>
            <person name="Bharti A.K."/>
            <person name="Chapman J."/>
            <person name="Feltus F.A."/>
            <person name="Gowik U."/>
            <person name="Grigoriev I.V."/>
            <person name="Lyons E."/>
            <person name="Maher C.A."/>
            <person name="Martis M."/>
            <person name="Narechania A."/>
            <person name="Otillar R.P."/>
            <person name="Penning B.W."/>
            <person name="Salamov A.A."/>
            <person name="Wang Y."/>
            <person name="Zhang L."/>
            <person name="Carpita N.C."/>
            <person name="Freeling M."/>
            <person name="Gingle A.R."/>
            <person name="Hash C.T."/>
            <person name="Keller B."/>
            <person name="Klein P."/>
            <person name="Kresovich S."/>
            <person name="McCann M.C."/>
            <person name="Ming R."/>
            <person name="Peterson D.G."/>
            <person name="Mehboob-ur-Rahman"/>
            <person name="Ware D."/>
            <person name="Westhoff P."/>
            <person name="Mayer K.F."/>
            <person name="Messing J."/>
            <person name="Rokhsar D.S."/>
        </authorList>
    </citation>
    <scope>NUCLEOTIDE SEQUENCE [LARGE SCALE GENOMIC DNA]</scope>
    <source>
        <strain evidence="10">cv. BTx623</strain>
    </source>
</reference>
<dbReference type="Pfam" id="PF23598">
    <property type="entry name" value="LRR_14"/>
    <property type="match status" value="1"/>
</dbReference>
<dbReference type="AlphaFoldDB" id="A0A1B6PRW1"/>
<dbReference type="SUPFAM" id="SSF52540">
    <property type="entry name" value="P-loop containing nucleoside triphosphate hydrolases"/>
    <property type="match status" value="1"/>
</dbReference>
<dbReference type="InterPro" id="IPR027417">
    <property type="entry name" value="P-loop_NTPase"/>
</dbReference>
<dbReference type="Gene3D" id="3.80.10.10">
    <property type="entry name" value="Ribonuclease Inhibitor"/>
    <property type="match status" value="1"/>
</dbReference>
<dbReference type="GO" id="GO:0002758">
    <property type="term" value="P:innate immune response-activating signaling pathway"/>
    <property type="evidence" value="ECO:0007669"/>
    <property type="project" value="UniProtKB-ARBA"/>
</dbReference>
<feature type="domain" description="Jacalin-type lectin" evidence="8">
    <location>
        <begin position="932"/>
        <end position="1075"/>
    </location>
</feature>
<dbReference type="EMBL" id="CM000764">
    <property type="protein sequence ID" value="KXG28412.1"/>
    <property type="molecule type" value="Genomic_DNA"/>
</dbReference>
<dbReference type="Pfam" id="PF00931">
    <property type="entry name" value="NB-ARC"/>
    <property type="match status" value="1"/>
</dbReference>
<dbReference type="STRING" id="4558.A0A1B6PRW1"/>
<dbReference type="GO" id="GO:0043531">
    <property type="term" value="F:ADP binding"/>
    <property type="evidence" value="ECO:0007669"/>
    <property type="project" value="InterPro"/>
</dbReference>
<organism evidence="9 10">
    <name type="scientific">Sorghum bicolor</name>
    <name type="common">Sorghum</name>
    <name type="synonym">Sorghum vulgare</name>
    <dbReference type="NCBI Taxonomy" id="4558"/>
    <lineage>
        <taxon>Eukaryota</taxon>
        <taxon>Viridiplantae</taxon>
        <taxon>Streptophyta</taxon>
        <taxon>Embryophyta</taxon>
        <taxon>Tracheophyta</taxon>
        <taxon>Spermatophyta</taxon>
        <taxon>Magnoliopsida</taxon>
        <taxon>Liliopsida</taxon>
        <taxon>Poales</taxon>
        <taxon>Poaceae</taxon>
        <taxon>PACMAD clade</taxon>
        <taxon>Panicoideae</taxon>
        <taxon>Andropogonodae</taxon>
        <taxon>Andropogoneae</taxon>
        <taxon>Sorghinae</taxon>
        <taxon>Sorghum</taxon>
    </lineage>
</organism>
<dbReference type="Gene3D" id="2.100.10.30">
    <property type="entry name" value="Jacalin-like lectin domain"/>
    <property type="match status" value="1"/>
</dbReference>
<protein>
    <recommendedName>
        <fullName evidence="8">Jacalin-type lectin domain-containing protein</fullName>
    </recommendedName>
</protein>
<dbReference type="Gene3D" id="1.20.5.4130">
    <property type="match status" value="1"/>
</dbReference>
<keyword evidence="2" id="KW-0433">Leucine-rich repeat</keyword>
<dbReference type="Proteomes" id="UP000000768">
    <property type="component" value="Chromosome 5"/>
</dbReference>
<evidence type="ECO:0000256" key="5">
    <source>
        <dbReference type="ARBA" id="ARBA00022741"/>
    </source>
</evidence>
<dbReference type="Pfam" id="PF18052">
    <property type="entry name" value="Rx_N"/>
    <property type="match status" value="1"/>
</dbReference>
<evidence type="ECO:0000313" key="10">
    <source>
        <dbReference type="Proteomes" id="UP000000768"/>
    </source>
</evidence>
<dbReference type="InterPro" id="IPR042197">
    <property type="entry name" value="Apaf_helical"/>
</dbReference>
<dbReference type="Gene3D" id="1.10.10.10">
    <property type="entry name" value="Winged helix-like DNA-binding domain superfamily/Winged helix DNA-binding domain"/>
    <property type="match status" value="1"/>
</dbReference>
<dbReference type="InterPro" id="IPR058922">
    <property type="entry name" value="WHD_DRP"/>
</dbReference>
<dbReference type="Gene3D" id="1.10.8.430">
    <property type="entry name" value="Helical domain of apoptotic protease-activating factors"/>
    <property type="match status" value="1"/>
</dbReference>
<keyword evidence="4" id="KW-0677">Repeat</keyword>
<dbReference type="InterPro" id="IPR032675">
    <property type="entry name" value="LRR_dom_sf"/>
</dbReference>
<evidence type="ECO:0000256" key="7">
    <source>
        <dbReference type="ARBA" id="ARBA00023054"/>
    </source>
</evidence>
<evidence type="ECO:0000256" key="1">
    <source>
        <dbReference type="ARBA" id="ARBA00008894"/>
    </source>
</evidence>
<evidence type="ECO:0000259" key="8">
    <source>
        <dbReference type="PROSITE" id="PS51752"/>
    </source>
</evidence>
<keyword evidence="6" id="KW-0611">Plant defense</keyword>
<dbReference type="InterPro" id="IPR044974">
    <property type="entry name" value="Disease_R_plants"/>
</dbReference>
<dbReference type="SUPFAM" id="SSF51101">
    <property type="entry name" value="Mannose-binding lectins"/>
    <property type="match status" value="1"/>
</dbReference>
<gene>
    <name evidence="9" type="ORF">SORBI_3005G119400</name>
</gene>
<evidence type="ECO:0000313" key="9">
    <source>
        <dbReference type="EMBL" id="KXG28412.1"/>
    </source>
</evidence>
<dbReference type="PANTHER" id="PTHR23155">
    <property type="entry name" value="DISEASE RESISTANCE PROTEIN RP"/>
    <property type="match status" value="1"/>
</dbReference>
<dbReference type="InterPro" id="IPR055414">
    <property type="entry name" value="LRR_R13L4/SHOC2-like"/>
</dbReference>
<dbReference type="GO" id="GO:0009626">
    <property type="term" value="P:plant-type hypersensitive response"/>
    <property type="evidence" value="ECO:0007669"/>
    <property type="project" value="UniProtKB-ARBA"/>
</dbReference>
<dbReference type="Pfam" id="PF01419">
    <property type="entry name" value="Jacalin"/>
    <property type="match status" value="1"/>
</dbReference>
<keyword evidence="5" id="KW-0547">Nucleotide-binding</keyword>
<dbReference type="InterPro" id="IPR041118">
    <property type="entry name" value="Rx_N"/>
</dbReference>
<dbReference type="GO" id="GO:0042742">
    <property type="term" value="P:defense response to bacterium"/>
    <property type="evidence" value="ECO:0007669"/>
    <property type="project" value="UniProtKB-ARBA"/>
</dbReference>
<name>A0A1B6PRW1_SORBI</name>
<proteinExistence type="inferred from homology"/>
<evidence type="ECO:0000256" key="3">
    <source>
        <dbReference type="ARBA" id="ARBA00022734"/>
    </source>
</evidence>